<feature type="transmembrane region" description="Helical" evidence="6">
    <location>
        <begin position="142"/>
        <end position="165"/>
    </location>
</feature>
<evidence type="ECO:0000256" key="1">
    <source>
        <dbReference type="ARBA" id="ARBA00004141"/>
    </source>
</evidence>
<name>A0A061AMZ6_CYBFA</name>
<keyword evidence="3 6" id="KW-1133">Transmembrane helix</keyword>
<protein>
    <submittedName>
        <fullName evidence="7">CYFA0S02e08702g1_1</fullName>
    </submittedName>
</protein>
<dbReference type="VEuPathDB" id="FungiDB:BON22_3379"/>
<dbReference type="GO" id="GO:0016020">
    <property type="term" value="C:membrane"/>
    <property type="evidence" value="ECO:0007669"/>
    <property type="project" value="UniProtKB-SubCell"/>
</dbReference>
<dbReference type="InterPro" id="IPR040254">
    <property type="entry name" value="Ecm3-like"/>
</dbReference>
<dbReference type="AlphaFoldDB" id="A0A061AMZ6"/>
<feature type="transmembrane region" description="Helical" evidence="6">
    <location>
        <begin position="483"/>
        <end position="502"/>
    </location>
</feature>
<evidence type="ECO:0000256" key="6">
    <source>
        <dbReference type="SAM" id="Phobius"/>
    </source>
</evidence>
<dbReference type="GO" id="GO:0055085">
    <property type="term" value="P:transmembrane transport"/>
    <property type="evidence" value="ECO:0007669"/>
    <property type="project" value="InterPro"/>
</dbReference>
<comment type="subcellular location">
    <subcellularLocation>
        <location evidence="1">Membrane</location>
        <topology evidence="1">Multi-pass membrane protein</topology>
    </subcellularLocation>
</comment>
<evidence type="ECO:0000313" key="7">
    <source>
        <dbReference type="EMBL" id="CDR38923.1"/>
    </source>
</evidence>
<dbReference type="EMBL" id="LK052887">
    <property type="protein sequence ID" value="CDR38923.1"/>
    <property type="molecule type" value="Genomic_DNA"/>
</dbReference>
<organism evidence="7">
    <name type="scientific">Cyberlindnera fabianii</name>
    <name type="common">Yeast</name>
    <name type="synonym">Hansenula fabianii</name>
    <dbReference type="NCBI Taxonomy" id="36022"/>
    <lineage>
        <taxon>Eukaryota</taxon>
        <taxon>Fungi</taxon>
        <taxon>Dikarya</taxon>
        <taxon>Ascomycota</taxon>
        <taxon>Saccharomycotina</taxon>
        <taxon>Saccharomycetes</taxon>
        <taxon>Phaffomycetales</taxon>
        <taxon>Phaffomycetaceae</taxon>
        <taxon>Cyberlindnera</taxon>
    </lineage>
</organism>
<dbReference type="PANTHER" id="PTHR31274:SF1">
    <property type="entry name" value="AGL149CP"/>
    <property type="match status" value="1"/>
</dbReference>
<accession>A0A061AMZ6</accession>
<feature type="transmembrane region" description="Helical" evidence="6">
    <location>
        <begin position="372"/>
        <end position="390"/>
    </location>
</feature>
<evidence type="ECO:0000256" key="2">
    <source>
        <dbReference type="ARBA" id="ARBA00022692"/>
    </source>
</evidence>
<feature type="transmembrane region" description="Helical" evidence="6">
    <location>
        <begin position="402"/>
        <end position="427"/>
    </location>
</feature>
<dbReference type="InterPro" id="IPR004776">
    <property type="entry name" value="Mem_transp_PIN-like"/>
</dbReference>
<sequence>MESVALGPVIYTAVKPIFKIYFIISCGYFLGRRNVLTVETSRNISDIIVSLILPCLIFTKIVTNLQNSDIKQIGIICLVYLLQTLIGGLGGMVAYLIGKPKFWLGGCLSVSLLPNISDLPIAYLQTFAPGLVFTEKQGEKGVAYICIFTAFQILMQFNCGMFKLIGYDINQQKRAQESVNALEKKIESDDQTTDSQSERIVPEIVVDNASDVGSYSSNDDDDDETEDQTRYEDQVIPLTEPSGVQRSQSHVSNISLRRSRSQTMNELVREYSQAASLAEGMQAAPAALTDLQPVPSNKTSGKTKTILSQLKTFGLFVLDNCKRPISIALILSITVSMIPWTKALFTTTNQATLPTAPDEQPPLSFVIDFTNYLGNACVPLGLLILGATLSRLEISDVSFHTLLTPLLLTLVRLILLPIIGCAIISGFSRLGWFINDDILRFVCTITWGLPNATTLIYLTAFYTPLEGTWKQMDTLALTYIVEYPLLSISLPFLTTYCIKVGLNY</sequence>
<proteinExistence type="predicted"/>
<keyword evidence="4 6" id="KW-0472">Membrane</keyword>
<feature type="transmembrane region" description="Helical" evidence="6">
    <location>
        <begin position="43"/>
        <end position="61"/>
    </location>
</feature>
<keyword evidence="2 6" id="KW-0812">Transmembrane</keyword>
<feature type="region of interest" description="Disordered" evidence="5">
    <location>
        <begin position="234"/>
        <end position="258"/>
    </location>
</feature>
<dbReference type="OrthoDB" id="435607at2759"/>
<feature type="transmembrane region" description="Helical" evidence="6">
    <location>
        <begin position="73"/>
        <end position="95"/>
    </location>
</feature>
<dbReference type="PhylomeDB" id="A0A061AMZ6"/>
<feature type="compositionally biased region" description="Polar residues" evidence="5">
    <location>
        <begin position="242"/>
        <end position="258"/>
    </location>
</feature>
<dbReference type="Pfam" id="PF03547">
    <property type="entry name" value="Mem_trans"/>
    <property type="match status" value="1"/>
</dbReference>
<evidence type="ECO:0000256" key="3">
    <source>
        <dbReference type="ARBA" id="ARBA00022989"/>
    </source>
</evidence>
<reference evidence="7" key="1">
    <citation type="journal article" date="2014" name="Genome Announc.">
        <title>Genome sequence of the yeast Cyberlindnera fabianii (Hansenula fabianii).</title>
        <authorList>
            <person name="Freel K.C."/>
            <person name="Sarilar V."/>
            <person name="Neuveglise C."/>
            <person name="Devillers H."/>
            <person name="Friedrich A."/>
            <person name="Schacherer J."/>
        </authorList>
    </citation>
    <scope>NUCLEOTIDE SEQUENCE</scope>
    <source>
        <strain evidence="7">YJS4271</strain>
    </source>
</reference>
<feature type="transmembrane region" description="Helical" evidence="6">
    <location>
        <begin position="12"/>
        <end position="31"/>
    </location>
</feature>
<gene>
    <name evidence="7" type="ORF">CYFA0S_02e08702g</name>
</gene>
<evidence type="ECO:0000256" key="4">
    <source>
        <dbReference type="ARBA" id="ARBA00023136"/>
    </source>
</evidence>
<feature type="transmembrane region" description="Helical" evidence="6">
    <location>
        <begin position="439"/>
        <end position="463"/>
    </location>
</feature>
<dbReference type="PANTHER" id="PTHR31274">
    <property type="entry name" value="PROTEIN ECM3"/>
    <property type="match status" value="1"/>
</dbReference>
<feature type="transmembrane region" description="Helical" evidence="6">
    <location>
        <begin position="102"/>
        <end position="122"/>
    </location>
</feature>
<evidence type="ECO:0000256" key="5">
    <source>
        <dbReference type="SAM" id="MobiDB-lite"/>
    </source>
</evidence>
<feature type="region of interest" description="Disordered" evidence="5">
    <location>
        <begin position="210"/>
        <end position="229"/>
    </location>
</feature>